<evidence type="ECO:0000313" key="4">
    <source>
        <dbReference type="Proteomes" id="UP000288216"/>
    </source>
</evidence>
<keyword evidence="2" id="KW-0677">Repeat</keyword>
<dbReference type="Proteomes" id="UP000288216">
    <property type="component" value="Unassembled WGS sequence"/>
</dbReference>
<protein>
    <submittedName>
        <fullName evidence="3">Uncharacterized protein</fullName>
    </submittedName>
</protein>
<dbReference type="EMBL" id="BFAA01017452">
    <property type="protein sequence ID" value="GCB74902.1"/>
    <property type="molecule type" value="Genomic_DNA"/>
</dbReference>
<keyword evidence="1" id="KW-0880">Kelch repeat</keyword>
<sequence>YTHTFATVGELLYLFGGSTVENLYYKDIHVLDTVSLTWSQCEVKGEGPSGRGCHTFTSHHDKDIYVFGGSYDQGGSITTLNDVVKLSL</sequence>
<evidence type="ECO:0000256" key="2">
    <source>
        <dbReference type="ARBA" id="ARBA00022737"/>
    </source>
</evidence>
<comment type="caution">
    <text evidence="3">The sequence shown here is derived from an EMBL/GenBank/DDBJ whole genome shotgun (WGS) entry which is preliminary data.</text>
</comment>
<dbReference type="OrthoDB" id="10251809at2759"/>
<dbReference type="PANTHER" id="PTHR46093">
    <property type="entry name" value="ACYL-COA-BINDING DOMAIN-CONTAINING PROTEIN 5"/>
    <property type="match status" value="1"/>
</dbReference>
<evidence type="ECO:0000256" key="1">
    <source>
        <dbReference type="ARBA" id="ARBA00022441"/>
    </source>
</evidence>
<name>A0A401PP42_SCYTO</name>
<proteinExistence type="predicted"/>
<dbReference type="Gene3D" id="2.120.10.80">
    <property type="entry name" value="Kelch-type beta propeller"/>
    <property type="match status" value="1"/>
</dbReference>
<dbReference type="InterPro" id="IPR015915">
    <property type="entry name" value="Kelch-typ_b-propeller"/>
</dbReference>
<feature type="non-terminal residue" evidence="3">
    <location>
        <position position="88"/>
    </location>
</feature>
<evidence type="ECO:0000313" key="3">
    <source>
        <dbReference type="EMBL" id="GCB74902.1"/>
    </source>
</evidence>
<gene>
    <name evidence="3" type="ORF">scyTo_0020839</name>
</gene>
<dbReference type="PANTHER" id="PTHR46093:SF9">
    <property type="entry name" value="DCD DOMAIN-CONTAINING PROTEIN"/>
    <property type="match status" value="1"/>
</dbReference>
<reference evidence="3 4" key="1">
    <citation type="journal article" date="2018" name="Nat. Ecol. Evol.">
        <title>Shark genomes provide insights into elasmobranch evolution and the origin of vertebrates.</title>
        <authorList>
            <person name="Hara Y"/>
            <person name="Yamaguchi K"/>
            <person name="Onimaru K"/>
            <person name="Kadota M"/>
            <person name="Koyanagi M"/>
            <person name="Keeley SD"/>
            <person name="Tatsumi K"/>
            <person name="Tanaka K"/>
            <person name="Motone F"/>
            <person name="Kageyama Y"/>
            <person name="Nozu R"/>
            <person name="Adachi N"/>
            <person name="Nishimura O"/>
            <person name="Nakagawa R"/>
            <person name="Tanegashima C"/>
            <person name="Kiyatake I"/>
            <person name="Matsumoto R"/>
            <person name="Murakumo K"/>
            <person name="Nishida K"/>
            <person name="Terakita A"/>
            <person name="Kuratani S"/>
            <person name="Sato K"/>
            <person name="Hyodo S Kuraku.S."/>
        </authorList>
    </citation>
    <scope>NUCLEOTIDE SEQUENCE [LARGE SCALE GENOMIC DNA]</scope>
</reference>
<dbReference type="AlphaFoldDB" id="A0A401PP42"/>
<accession>A0A401PP42</accession>
<dbReference type="Pfam" id="PF24681">
    <property type="entry name" value="Kelch_KLHDC2_KLHL20_DRC7"/>
    <property type="match status" value="1"/>
</dbReference>
<dbReference type="STRING" id="75743.A0A401PP42"/>
<feature type="non-terminal residue" evidence="3">
    <location>
        <position position="1"/>
    </location>
</feature>
<organism evidence="3 4">
    <name type="scientific">Scyliorhinus torazame</name>
    <name type="common">Cloudy catshark</name>
    <name type="synonym">Catulus torazame</name>
    <dbReference type="NCBI Taxonomy" id="75743"/>
    <lineage>
        <taxon>Eukaryota</taxon>
        <taxon>Metazoa</taxon>
        <taxon>Chordata</taxon>
        <taxon>Craniata</taxon>
        <taxon>Vertebrata</taxon>
        <taxon>Chondrichthyes</taxon>
        <taxon>Elasmobranchii</taxon>
        <taxon>Galeomorphii</taxon>
        <taxon>Galeoidea</taxon>
        <taxon>Carcharhiniformes</taxon>
        <taxon>Scyliorhinidae</taxon>
        <taxon>Scyliorhinus</taxon>
    </lineage>
</organism>
<keyword evidence="4" id="KW-1185">Reference proteome</keyword>
<dbReference type="SUPFAM" id="SSF117281">
    <property type="entry name" value="Kelch motif"/>
    <property type="match status" value="1"/>
</dbReference>